<evidence type="ECO:0000256" key="7">
    <source>
        <dbReference type="ARBA" id="ARBA00022833"/>
    </source>
</evidence>
<dbReference type="PATRIC" id="fig|927665.4.peg.3561"/>
<dbReference type="AlphaFoldDB" id="A0A0F5J622"/>
<dbReference type="InterPro" id="IPR024079">
    <property type="entry name" value="MetalloPept_cat_dom_sf"/>
</dbReference>
<evidence type="ECO:0000256" key="4">
    <source>
        <dbReference type="ARBA" id="ARBA00022723"/>
    </source>
</evidence>
<dbReference type="PANTHER" id="PTHR43660:SF1">
    <property type="entry name" value="DIPEPTIDYL CARBOXYPEPTIDASE"/>
    <property type="match status" value="1"/>
</dbReference>
<evidence type="ECO:0000256" key="2">
    <source>
        <dbReference type="ARBA" id="ARBA00017922"/>
    </source>
</evidence>
<keyword evidence="8 9" id="KW-0482">Metalloprotease</keyword>
<dbReference type="STRING" id="927665.HMPREF1535_03465"/>
<evidence type="ECO:0000256" key="3">
    <source>
        <dbReference type="ARBA" id="ARBA00022670"/>
    </source>
</evidence>
<keyword evidence="3 9" id="KW-0645">Protease</keyword>
<comment type="cofactor">
    <cofactor evidence="9">
        <name>Zn(2+)</name>
        <dbReference type="ChEBI" id="CHEBI:29105"/>
    </cofactor>
    <text evidence="9">Binds 1 zinc ion.</text>
</comment>
<dbReference type="InterPro" id="IPR024077">
    <property type="entry name" value="Neurolysin/TOP_dom2"/>
</dbReference>
<comment type="similarity">
    <text evidence="1 9">Belongs to the peptidase M3 family.</text>
</comment>
<evidence type="ECO:0000256" key="1">
    <source>
        <dbReference type="ARBA" id="ARBA00006040"/>
    </source>
</evidence>
<protein>
    <recommendedName>
        <fullName evidence="2">Type IV secretion system putative lipoprotein virB7</fullName>
    </recommendedName>
</protein>
<sequence>MKKMIMTAGIAVALSACSSSEKKSEILAPGDILLTEFTTPFGVPPFDKIELEDYMPAFKEAIAQQQKEVDDIVGQTAAPDFENTIVALDQSGSLLRKVNAVFSGLNSANTNDEMQALSRELSPLLSKNSDDIRLNKDLFARVKTVYDNRESLNLNKEQKKLLEETYKSFVRGGANLDAEQQARLRELNSEISMLQLTFGQNMLKETNAFQLVIENKDDLAGLPESLILNAEVAARAAGLEGKWLFTLHNPSVMPFLQYADNRALREKIFKGYINRGNNGNDADNKDVVLKLVTLRLEKAKLMGYDDYASFVLEDRMAKTSDKVYALLDEIWKPALGKAKEELADINAEIKKEGGNFEAEGWDWRYYFEKAKKAKFDLDENQVRPYLKLENVRDGAFLLANKLYGITFTPIKEIPLPHPDAQAFECKDKDGTHLGVLYMDFFPRASKRGGAWCGTYRSQTYKDGKRQGPVVTIVCNFSQPAPGQPALLSADEAETLFHEFGHGLHNLFKDVHYYGVSGVPRDFVELPSQVMEHWVFEPELLKEYAKHYETNEVIPAELIEKLDKSGKYGQGFATTEYLAASLLDMDFHVLKEVHEGADVMKFEETVLGERGLLKQIPSRYRTTYFNHTMGGGYTAGYYSYIWAEVLDADAYQAYKETGDIFNQEVAAKFREYVLTPGGIDDAMDMYKNFRGKEPNTEPLLKNRGLK</sequence>
<keyword evidence="4 9" id="KW-0479">Metal-binding</keyword>
<dbReference type="FunFam" id="3.40.390.10:FF:000009">
    <property type="entry name" value="Oligopeptidase A"/>
    <property type="match status" value="1"/>
</dbReference>
<evidence type="ECO:0000313" key="11">
    <source>
        <dbReference type="EMBL" id="KKB53239.1"/>
    </source>
</evidence>
<dbReference type="Proteomes" id="UP000033047">
    <property type="component" value="Unassembled WGS sequence"/>
</dbReference>
<dbReference type="Gene3D" id="1.20.1050.40">
    <property type="entry name" value="Endopeptidase. Chain P, domain 1"/>
    <property type="match status" value="1"/>
</dbReference>
<reference evidence="11 12" key="1">
    <citation type="submission" date="2013-04" db="EMBL/GenBank/DDBJ databases">
        <title>The Genome Sequence of Parabacteroides goldsteinii DSM 19448.</title>
        <authorList>
            <consortium name="The Broad Institute Genomics Platform"/>
            <person name="Earl A."/>
            <person name="Ward D."/>
            <person name="Feldgarden M."/>
            <person name="Gevers D."/>
            <person name="Martens E."/>
            <person name="Sakamoto M."/>
            <person name="Benno Y."/>
            <person name="Song Y."/>
            <person name="Liu C."/>
            <person name="Lee J."/>
            <person name="Bolanos M."/>
            <person name="Vaisanen M.L."/>
            <person name="Finegold S.M."/>
            <person name="Walker B."/>
            <person name="Young S."/>
            <person name="Zeng Q."/>
            <person name="Gargeya S."/>
            <person name="Fitzgerald M."/>
            <person name="Haas B."/>
            <person name="Abouelleil A."/>
            <person name="Allen A.W."/>
            <person name="Alvarado L."/>
            <person name="Arachchi H.M."/>
            <person name="Berlin A.M."/>
            <person name="Chapman S.B."/>
            <person name="Gainer-Dewar J."/>
            <person name="Goldberg J."/>
            <person name="Griggs A."/>
            <person name="Gujja S."/>
            <person name="Hansen M."/>
            <person name="Howarth C."/>
            <person name="Imamovic A."/>
            <person name="Ireland A."/>
            <person name="Larimer J."/>
            <person name="McCowan C."/>
            <person name="Murphy C."/>
            <person name="Pearson M."/>
            <person name="Poon T.W."/>
            <person name="Priest M."/>
            <person name="Roberts A."/>
            <person name="Saif S."/>
            <person name="Shea T."/>
            <person name="Sisk P."/>
            <person name="Sykes S."/>
            <person name="Wortman J."/>
            <person name="Nusbaum C."/>
            <person name="Birren B."/>
        </authorList>
    </citation>
    <scope>NUCLEOTIDE SEQUENCE [LARGE SCALE GENOMIC DNA]</scope>
    <source>
        <strain evidence="11 12">DSM 19448</strain>
    </source>
</reference>
<dbReference type="RefSeq" id="WP_044246806.1">
    <property type="nucleotide sequence ID" value="NZ_KQ033913.1"/>
</dbReference>
<dbReference type="EMBL" id="AQHV01000015">
    <property type="protein sequence ID" value="KKB53239.1"/>
    <property type="molecule type" value="Genomic_DNA"/>
</dbReference>
<dbReference type="InterPro" id="IPR012640">
    <property type="entry name" value="Membr_lipoprot_lipid_attach_CS"/>
</dbReference>
<evidence type="ECO:0000256" key="6">
    <source>
        <dbReference type="ARBA" id="ARBA00022801"/>
    </source>
</evidence>
<dbReference type="PROSITE" id="PS51257">
    <property type="entry name" value="PROKAR_LIPOPROTEIN"/>
    <property type="match status" value="1"/>
</dbReference>
<feature type="domain" description="Peptidase M3A/M3B catalytic" evidence="10">
    <location>
        <begin position="255"/>
        <end position="703"/>
    </location>
</feature>
<dbReference type="PANTHER" id="PTHR43660">
    <property type="entry name" value="DIPEPTIDYL CARBOXYPEPTIDASE"/>
    <property type="match status" value="1"/>
</dbReference>
<evidence type="ECO:0000256" key="9">
    <source>
        <dbReference type="RuleBase" id="RU003435"/>
    </source>
</evidence>
<accession>A0A0F5J622</accession>
<dbReference type="GO" id="GO:0005829">
    <property type="term" value="C:cytosol"/>
    <property type="evidence" value="ECO:0007669"/>
    <property type="project" value="TreeGrafter"/>
</dbReference>
<dbReference type="Pfam" id="PF08139">
    <property type="entry name" value="LPAM_1"/>
    <property type="match status" value="1"/>
</dbReference>
<evidence type="ECO:0000256" key="8">
    <source>
        <dbReference type="ARBA" id="ARBA00023049"/>
    </source>
</evidence>
<name>A0A0F5J622_9BACT</name>
<organism evidence="11 12">
    <name type="scientific">Parabacteroides goldsteinii DSM 19448 = WAL 12034</name>
    <dbReference type="NCBI Taxonomy" id="927665"/>
    <lineage>
        <taxon>Bacteria</taxon>
        <taxon>Pseudomonadati</taxon>
        <taxon>Bacteroidota</taxon>
        <taxon>Bacteroidia</taxon>
        <taxon>Bacteroidales</taxon>
        <taxon>Tannerellaceae</taxon>
        <taxon>Parabacteroides</taxon>
    </lineage>
</organism>
<dbReference type="InterPro" id="IPR024080">
    <property type="entry name" value="Neurolysin/TOP_N"/>
</dbReference>
<dbReference type="HOGENOM" id="CLU_001805_4_0_10"/>
<dbReference type="InterPro" id="IPR034005">
    <property type="entry name" value="M3A_DCP"/>
</dbReference>
<proteinExistence type="inferred from homology"/>
<dbReference type="GO" id="GO:0046872">
    <property type="term" value="F:metal ion binding"/>
    <property type="evidence" value="ECO:0007669"/>
    <property type="project" value="UniProtKB-UniRule"/>
</dbReference>
<keyword evidence="7 9" id="KW-0862">Zinc</keyword>
<dbReference type="InterPro" id="IPR045090">
    <property type="entry name" value="Pept_M3A_M3B"/>
</dbReference>
<dbReference type="Pfam" id="PF01432">
    <property type="entry name" value="Peptidase_M3"/>
    <property type="match status" value="1"/>
</dbReference>
<dbReference type="InterPro" id="IPR001567">
    <property type="entry name" value="Pept_M3A_M3B_dom"/>
</dbReference>
<dbReference type="GO" id="GO:0006508">
    <property type="term" value="P:proteolysis"/>
    <property type="evidence" value="ECO:0007669"/>
    <property type="project" value="UniProtKB-KW"/>
</dbReference>
<dbReference type="GO" id="GO:0004222">
    <property type="term" value="F:metalloendopeptidase activity"/>
    <property type="evidence" value="ECO:0007669"/>
    <property type="project" value="InterPro"/>
</dbReference>
<dbReference type="Gene3D" id="1.10.1370.10">
    <property type="entry name" value="Neurolysin, domain 3"/>
    <property type="match status" value="1"/>
</dbReference>
<keyword evidence="5" id="KW-0732">Signal</keyword>
<evidence type="ECO:0000313" key="12">
    <source>
        <dbReference type="Proteomes" id="UP000033047"/>
    </source>
</evidence>
<dbReference type="GO" id="GO:0004180">
    <property type="term" value="F:carboxypeptidase activity"/>
    <property type="evidence" value="ECO:0007669"/>
    <property type="project" value="TreeGrafter"/>
</dbReference>
<dbReference type="CDD" id="cd06456">
    <property type="entry name" value="M3A_DCP"/>
    <property type="match status" value="1"/>
</dbReference>
<keyword evidence="6 9" id="KW-0378">Hydrolase</keyword>
<dbReference type="Gene3D" id="3.40.390.10">
    <property type="entry name" value="Collagenase (Catalytic Domain)"/>
    <property type="match status" value="1"/>
</dbReference>
<dbReference type="SUPFAM" id="SSF55486">
    <property type="entry name" value="Metalloproteases ('zincins'), catalytic domain"/>
    <property type="match status" value="1"/>
</dbReference>
<comment type="caution">
    <text evidence="11">The sequence shown here is derived from an EMBL/GenBank/DDBJ whole genome shotgun (WGS) entry which is preliminary data.</text>
</comment>
<evidence type="ECO:0000256" key="5">
    <source>
        <dbReference type="ARBA" id="ARBA00022729"/>
    </source>
</evidence>
<gene>
    <name evidence="11" type="ORF">HMPREF1535_03465</name>
</gene>
<evidence type="ECO:0000259" key="10">
    <source>
        <dbReference type="Pfam" id="PF01432"/>
    </source>
</evidence>